<name>A0A917K0N5_9ACTN</name>
<dbReference type="InterPro" id="IPR036259">
    <property type="entry name" value="MFS_trans_sf"/>
</dbReference>
<dbReference type="Proteomes" id="UP000657574">
    <property type="component" value="Unassembled WGS sequence"/>
</dbReference>
<dbReference type="AlphaFoldDB" id="A0A917K0N5"/>
<evidence type="ECO:0000256" key="2">
    <source>
        <dbReference type="ARBA" id="ARBA00022448"/>
    </source>
</evidence>
<dbReference type="GO" id="GO:0046677">
    <property type="term" value="P:response to antibiotic"/>
    <property type="evidence" value="ECO:0007669"/>
    <property type="project" value="UniProtKB-KW"/>
</dbReference>
<feature type="transmembrane region" description="Helical" evidence="9">
    <location>
        <begin position="171"/>
        <end position="194"/>
    </location>
</feature>
<dbReference type="Gene3D" id="1.20.1250.20">
    <property type="entry name" value="MFS general substrate transporter like domains"/>
    <property type="match status" value="2"/>
</dbReference>
<dbReference type="RefSeq" id="WP_189308996.1">
    <property type="nucleotide sequence ID" value="NZ_BMQA01000001.1"/>
</dbReference>
<keyword evidence="4 9" id="KW-0812">Transmembrane</keyword>
<feature type="transmembrane region" description="Helical" evidence="9">
    <location>
        <begin position="548"/>
        <end position="569"/>
    </location>
</feature>
<organism evidence="11 12">
    <name type="scientific">Streptomyces brasiliensis</name>
    <dbReference type="NCBI Taxonomy" id="1954"/>
    <lineage>
        <taxon>Bacteria</taxon>
        <taxon>Bacillati</taxon>
        <taxon>Actinomycetota</taxon>
        <taxon>Actinomycetes</taxon>
        <taxon>Kitasatosporales</taxon>
        <taxon>Streptomycetaceae</taxon>
        <taxon>Streptomyces</taxon>
    </lineage>
</organism>
<dbReference type="SUPFAM" id="SSF49464">
    <property type="entry name" value="Carboxypeptidase regulatory domain-like"/>
    <property type="match status" value="1"/>
</dbReference>
<keyword evidence="3" id="KW-1003">Cell membrane</keyword>
<dbReference type="GO" id="GO:0005886">
    <property type="term" value="C:plasma membrane"/>
    <property type="evidence" value="ECO:0007669"/>
    <property type="project" value="UniProtKB-SubCell"/>
</dbReference>
<sequence length="764" mass="79621">MTGGSTTHRTPETARHPAPGRRMWIGVDHPRYKWVALTNTTLGMLLATINSSIVLISLPGIFTGIRLDPLQPANVSYLLWMLMGYMLVTAVLVVALGRLGDMLGRVRIYNAGFLIFTLTSVILSLNPFQGGSGALWLIGWRIAQAVGGSMLMANSAAILTDAFPARQRGMALGVNMVAGIAGSFLGLVLGGALVTWNWRSIFWVNVPIGIVGTLWAYKSLHESGVRRPGRMDWWGNITFAVGLTALLAGITYGIQPYGGHTMGWTNPWVLAGLIGGVVMLVVFCLVEMRVAEPMFPLRLFRDAAFAGGNAATLLGAIARGGLQFMLIIWLQGIWLPLHGYDYADTPLWAGIYMLPLTVGFLVAGPVSGALSDKFGARLFAAAGFVVMAASFAGLLALPSDFDYGVFGVLIFLNGVGGGLFAAPNTSIIMSSVPADARGAASGMRATFQNAGMVLSLGVFFSLMVAGLSGTLPHTLASGLTAQGVPGHAAHTVAELPPVGVLFAAFLGYNPIQHLLGPTILGHLSSSAAANLTGREFFPHLIAQPFHDGLVVVFTLAITMSLAAAGASLIRGRAPITLAATQSVSVPPAATPVPARGGVLRGRVYDGAGAPVPHAMLTLVGRDGRQRGRARSHEDGAYELADAAPGAYLLVVSARGHQPRAVDVTLGEQPARHDVTLTPHAGLAGTVRHALTGRPLPDARLTVLNAEGGVVATATTTADGTYTLSGLPPGTYTLVAGGYPAVAAGVTLQARATGNVDLELGHDTR</sequence>
<dbReference type="Gene3D" id="2.60.40.1120">
    <property type="entry name" value="Carboxypeptidase-like, regulatory domain"/>
    <property type="match status" value="2"/>
</dbReference>
<evidence type="ECO:0000256" key="8">
    <source>
        <dbReference type="SAM" id="MobiDB-lite"/>
    </source>
</evidence>
<dbReference type="InterPro" id="IPR008969">
    <property type="entry name" value="CarboxyPept-like_regulatory"/>
</dbReference>
<keyword evidence="12" id="KW-1185">Reference proteome</keyword>
<dbReference type="SUPFAM" id="SSF103473">
    <property type="entry name" value="MFS general substrate transporter"/>
    <property type="match status" value="2"/>
</dbReference>
<dbReference type="Pfam" id="PF07690">
    <property type="entry name" value="MFS_1"/>
    <property type="match status" value="1"/>
</dbReference>
<evidence type="ECO:0000256" key="1">
    <source>
        <dbReference type="ARBA" id="ARBA00004651"/>
    </source>
</evidence>
<feature type="transmembrane region" description="Helical" evidence="9">
    <location>
        <begin position="41"/>
        <end position="65"/>
    </location>
</feature>
<gene>
    <name evidence="11" type="ORF">GCM10010121_001740</name>
</gene>
<dbReference type="SUPFAM" id="SSF49478">
    <property type="entry name" value="Cna protein B-type domain"/>
    <property type="match status" value="1"/>
</dbReference>
<feature type="transmembrane region" description="Helical" evidence="9">
    <location>
        <begin position="237"/>
        <end position="255"/>
    </location>
</feature>
<evidence type="ECO:0000259" key="10">
    <source>
        <dbReference type="PROSITE" id="PS50850"/>
    </source>
</evidence>
<evidence type="ECO:0000256" key="7">
    <source>
        <dbReference type="ARBA" id="ARBA00023251"/>
    </source>
</evidence>
<feature type="transmembrane region" description="Helical" evidence="9">
    <location>
        <begin position="347"/>
        <end position="366"/>
    </location>
</feature>
<feature type="transmembrane region" description="Helical" evidence="9">
    <location>
        <begin position="450"/>
        <end position="471"/>
    </location>
</feature>
<evidence type="ECO:0000256" key="9">
    <source>
        <dbReference type="SAM" id="Phobius"/>
    </source>
</evidence>
<evidence type="ECO:0000256" key="3">
    <source>
        <dbReference type="ARBA" id="ARBA00022475"/>
    </source>
</evidence>
<feature type="transmembrane region" description="Helical" evidence="9">
    <location>
        <begin position="200"/>
        <end position="217"/>
    </location>
</feature>
<reference evidence="11" key="1">
    <citation type="journal article" date="2014" name="Int. J. Syst. Evol. Microbiol.">
        <title>Complete genome sequence of Corynebacterium casei LMG S-19264T (=DSM 44701T), isolated from a smear-ripened cheese.</title>
        <authorList>
            <consortium name="US DOE Joint Genome Institute (JGI-PGF)"/>
            <person name="Walter F."/>
            <person name="Albersmeier A."/>
            <person name="Kalinowski J."/>
            <person name="Ruckert C."/>
        </authorList>
    </citation>
    <scope>NUCLEOTIDE SEQUENCE</scope>
    <source>
        <strain evidence="11">JCM 3086</strain>
    </source>
</reference>
<comment type="caution">
    <text evidence="11">The sequence shown here is derived from an EMBL/GenBank/DDBJ whole genome shotgun (WGS) entry which is preliminary data.</text>
</comment>
<feature type="transmembrane region" description="Helical" evidence="9">
    <location>
        <begin position="267"/>
        <end position="290"/>
    </location>
</feature>
<dbReference type="GO" id="GO:0022857">
    <property type="term" value="F:transmembrane transporter activity"/>
    <property type="evidence" value="ECO:0007669"/>
    <property type="project" value="InterPro"/>
</dbReference>
<feature type="transmembrane region" description="Helical" evidence="9">
    <location>
        <begin position="378"/>
        <end position="397"/>
    </location>
</feature>
<accession>A0A917K0N5</accession>
<evidence type="ECO:0000313" key="12">
    <source>
        <dbReference type="Proteomes" id="UP000657574"/>
    </source>
</evidence>
<feature type="region of interest" description="Disordered" evidence="8">
    <location>
        <begin position="1"/>
        <end position="21"/>
    </location>
</feature>
<evidence type="ECO:0000256" key="4">
    <source>
        <dbReference type="ARBA" id="ARBA00022692"/>
    </source>
</evidence>
<dbReference type="InterPro" id="IPR011701">
    <property type="entry name" value="MFS"/>
</dbReference>
<dbReference type="InterPro" id="IPR020846">
    <property type="entry name" value="MFS_dom"/>
</dbReference>
<protein>
    <recommendedName>
        <fullName evidence="10">Major facilitator superfamily (MFS) profile domain-containing protein</fullName>
    </recommendedName>
</protein>
<feature type="transmembrane region" description="Helical" evidence="9">
    <location>
        <begin position="134"/>
        <end position="159"/>
    </location>
</feature>
<dbReference type="PANTHER" id="PTHR42718">
    <property type="entry name" value="MAJOR FACILITATOR SUPERFAMILY MULTIDRUG TRANSPORTER MFSC"/>
    <property type="match status" value="1"/>
</dbReference>
<dbReference type="Pfam" id="PF13620">
    <property type="entry name" value="CarboxypepD_reg"/>
    <property type="match status" value="2"/>
</dbReference>
<feature type="transmembrane region" description="Helical" evidence="9">
    <location>
        <begin position="108"/>
        <end position="128"/>
    </location>
</feature>
<evidence type="ECO:0000313" key="11">
    <source>
        <dbReference type="EMBL" id="GGI95031.1"/>
    </source>
</evidence>
<proteinExistence type="predicted"/>
<keyword evidence="5 9" id="KW-1133">Transmembrane helix</keyword>
<keyword evidence="7" id="KW-0046">Antibiotic resistance</keyword>
<dbReference type="PANTHER" id="PTHR42718:SF46">
    <property type="entry name" value="BLR6921 PROTEIN"/>
    <property type="match status" value="1"/>
</dbReference>
<evidence type="ECO:0000256" key="5">
    <source>
        <dbReference type="ARBA" id="ARBA00022989"/>
    </source>
</evidence>
<dbReference type="PROSITE" id="PS50850">
    <property type="entry name" value="MFS"/>
    <property type="match status" value="1"/>
</dbReference>
<feature type="transmembrane region" description="Helical" evidence="9">
    <location>
        <begin position="403"/>
        <end position="422"/>
    </location>
</feature>
<keyword evidence="2" id="KW-0813">Transport</keyword>
<comment type="subcellular location">
    <subcellularLocation>
        <location evidence="1">Cell membrane</location>
        <topology evidence="1">Multi-pass membrane protein</topology>
    </subcellularLocation>
</comment>
<feature type="transmembrane region" description="Helical" evidence="9">
    <location>
        <begin position="311"/>
        <end position="335"/>
    </location>
</feature>
<feature type="domain" description="Major facilitator superfamily (MFS) profile" evidence="10">
    <location>
        <begin position="36"/>
        <end position="511"/>
    </location>
</feature>
<feature type="transmembrane region" description="Helical" evidence="9">
    <location>
        <begin position="77"/>
        <end position="96"/>
    </location>
</feature>
<reference evidence="11" key="2">
    <citation type="submission" date="2020-09" db="EMBL/GenBank/DDBJ databases">
        <authorList>
            <person name="Sun Q."/>
            <person name="Ohkuma M."/>
        </authorList>
    </citation>
    <scope>NUCLEOTIDE SEQUENCE</scope>
    <source>
        <strain evidence="11">JCM 3086</strain>
    </source>
</reference>
<dbReference type="EMBL" id="BMQA01000001">
    <property type="protein sequence ID" value="GGI95031.1"/>
    <property type="molecule type" value="Genomic_DNA"/>
</dbReference>
<evidence type="ECO:0000256" key="6">
    <source>
        <dbReference type="ARBA" id="ARBA00023136"/>
    </source>
</evidence>
<dbReference type="CDD" id="cd17321">
    <property type="entry name" value="MFS_MMR_MDR_like"/>
    <property type="match status" value="1"/>
</dbReference>
<keyword evidence="6 9" id="KW-0472">Membrane</keyword>